<evidence type="ECO:0000313" key="2">
    <source>
        <dbReference type="EMBL" id="SDE52650.1"/>
    </source>
</evidence>
<dbReference type="AlphaFoldDB" id="A0A1G7DNE3"/>
<protein>
    <submittedName>
        <fullName evidence="2">Uncharacterized protein</fullName>
    </submittedName>
</protein>
<proteinExistence type="predicted"/>
<dbReference type="Proteomes" id="UP000182413">
    <property type="component" value="Unassembled WGS sequence"/>
</dbReference>
<organism evidence="2 3">
    <name type="scientific">Ectopseudomonas alcaliphila</name>
    <dbReference type="NCBI Taxonomy" id="101564"/>
    <lineage>
        <taxon>Bacteria</taxon>
        <taxon>Pseudomonadati</taxon>
        <taxon>Pseudomonadota</taxon>
        <taxon>Gammaproteobacteria</taxon>
        <taxon>Pseudomonadales</taxon>
        <taxon>Pseudomonadaceae</taxon>
        <taxon>Ectopseudomonas</taxon>
    </lineage>
</organism>
<evidence type="ECO:0000313" key="3">
    <source>
        <dbReference type="Proteomes" id="UP000182413"/>
    </source>
</evidence>
<sequence length="67" mass="6928">MKTQILKLLASVILANVASSAFAASPSSPQPLQGAATIEQATAVDRNISENGFDRTPLGQRIAADGF</sequence>
<reference evidence="2 3" key="1">
    <citation type="submission" date="2016-10" db="EMBL/GenBank/DDBJ databases">
        <authorList>
            <person name="de Groot N.N."/>
        </authorList>
    </citation>
    <scope>NUCLEOTIDE SEQUENCE [LARGE SCALE GENOMIC DNA]</scope>
    <source>
        <strain evidence="2 3">JCM 10630</strain>
    </source>
</reference>
<name>A0A1G7DNE3_9GAMM</name>
<keyword evidence="1" id="KW-0732">Signal</keyword>
<dbReference type="RefSeq" id="WP_394328049.1">
    <property type="nucleotide sequence ID" value="NZ_FNAE01000003.1"/>
</dbReference>
<feature type="non-terminal residue" evidence="2">
    <location>
        <position position="67"/>
    </location>
</feature>
<accession>A0A1G7DNE3</accession>
<feature type="chain" id="PRO_5010259715" evidence="1">
    <location>
        <begin position="24"/>
        <end position="67"/>
    </location>
</feature>
<gene>
    <name evidence="2" type="ORF">SAMN05216575_10328</name>
</gene>
<feature type="signal peptide" evidence="1">
    <location>
        <begin position="1"/>
        <end position="23"/>
    </location>
</feature>
<evidence type="ECO:0000256" key="1">
    <source>
        <dbReference type="SAM" id="SignalP"/>
    </source>
</evidence>
<dbReference type="EMBL" id="FNAE01000003">
    <property type="protein sequence ID" value="SDE52650.1"/>
    <property type="molecule type" value="Genomic_DNA"/>
</dbReference>